<dbReference type="Pfam" id="PF03372">
    <property type="entry name" value="Exo_endo_phos"/>
    <property type="match status" value="1"/>
</dbReference>
<keyword evidence="3" id="KW-0255">Endonuclease</keyword>
<accession>A0A1Y5I718</accession>
<evidence type="ECO:0000313" key="3">
    <source>
        <dbReference type="EMBL" id="CEF96565.1"/>
    </source>
</evidence>
<dbReference type="Pfam" id="PF13499">
    <property type="entry name" value="EF-hand_7"/>
    <property type="match status" value="1"/>
</dbReference>
<dbReference type="InterPro" id="IPR005135">
    <property type="entry name" value="Endo/exonuclease/phosphatase"/>
</dbReference>
<dbReference type="InterPro" id="IPR018247">
    <property type="entry name" value="EF_Hand_1_Ca_BS"/>
</dbReference>
<dbReference type="CDD" id="cd00051">
    <property type="entry name" value="EFh"/>
    <property type="match status" value="1"/>
</dbReference>
<feature type="domain" description="EF-hand" evidence="2">
    <location>
        <begin position="315"/>
        <end position="350"/>
    </location>
</feature>
<dbReference type="PROSITE" id="PS00018">
    <property type="entry name" value="EF_HAND_1"/>
    <property type="match status" value="2"/>
</dbReference>
<keyword evidence="5" id="KW-1185">Reference proteome</keyword>
<dbReference type="InterPro" id="IPR011992">
    <property type="entry name" value="EF-hand-dom_pair"/>
</dbReference>
<dbReference type="GO" id="GO:0000175">
    <property type="term" value="F:3'-5'-RNA exonuclease activity"/>
    <property type="evidence" value="ECO:0007669"/>
    <property type="project" value="TreeGrafter"/>
</dbReference>
<dbReference type="PROSITE" id="PS50222">
    <property type="entry name" value="EF_HAND_2"/>
    <property type="match status" value="2"/>
</dbReference>
<dbReference type="InParanoid" id="A0A090LXE3"/>
<dbReference type="FunCoup" id="A0A090LXE3">
    <property type="interactions" value="11"/>
</dbReference>
<accession>A0A090LXE3</accession>
<dbReference type="SUPFAM" id="SSF47473">
    <property type="entry name" value="EF-hand"/>
    <property type="match status" value="1"/>
</dbReference>
<keyword evidence="3" id="KW-0378">Hydrolase</keyword>
<dbReference type="SMART" id="SM00054">
    <property type="entry name" value="EFh"/>
    <property type="match status" value="2"/>
</dbReference>
<accession>A0A454XUA6</accession>
<dbReference type="PANTHER" id="PTHR12121">
    <property type="entry name" value="CARBON CATABOLITE REPRESSOR PROTEIN 4"/>
    <property type="match status" value="1"/>
</dbReference>
<feature type="domain" description="EF-hand" evidence="2">
    <location>
        <begin position="280"/>
        <end position="308"/>
    </location>
</feature>
<dbReference type="GO" id="GO:0004519">
    <property type="term" value="F:endonuclease activity"/>
    <property type="evidence" value="ECO:0007669"/>
    <property type="project" value="UniProtKB-KW"/>
</dbReference>
<dbReference type="InterPro" id="IPR036691">
    <property type="entry name" value="Endo/exonu/phosph_ase_sf"/>
</dbReference>
<reference evidence="4" key="3">
    <citation type="submission" date="2017-04" db="EMBL/GenBank/DDBJ databases">
        <title>Population genomics of picophytoplankton unveils novel chromosome hypervariability.</title>
        <authorList>
            <consortium name="DOE Joint Genome Institute"/>
            <person name="Blanc-Mathieu R."/>
            <person name="Krasovec M."/>
            <person name="Hebrard M."/>
            <person name="Yau S."/>
            <person name="Desgranges E."/>
            <person name="Martin J."/>
            <person name="Schackwitz W."/>
            <person name="Kuo A."/>
            <person name="Salin G."/>
            <person name="Donnadieu C."/>
            <person name="Desdevises Y."/>
            <person name="Sanchez-Ferandin S."/>
            <person name="Moreau H."/>
            <person name="Rivals E."/>
            <person name="Grigoriev I.V."/>
            <person name="Grimsley N."/>
            <person name="Eyre-Walker A."/>
            <person name="Piganeau G."/>
        </authorList>
    </citation>
    <scope>NUCLEOTIDE SEQUENCE [LARGE SCALE GENOMIC DNA]</scope>
    <source>
        <strain evidence="4">RCC 1115</strain>
    </source>
</reference>
<dbReference type="Gene3D" id="3.60.10.10">
    <property type="entry name" value="Endonuclease/exonuclease/phosphatase"/>
    <property type="match status" value="1"/>
</dbReference>
<dbReference type="Proteomes" id="UP000009170">
    <property type="component" value="Unassembled WGS sequence"/>
</dbReference>
<organism evidence="3 5">
    <name type="scientific">Ostreococcus tauri</name>
    <name type="common">Marine green alga</name>
    <dbReference type="NCBI Taxonomy" id="70448"/>
    <lineage>
        <taxon>Eukaryota</taxon>
        <taxon>Viridiplantae</taxon>
        <taxon>Chlorophyta</taxon>
        <taxon>Mamiellophyceae</taxon>
        <taxon>Mamiellales</taxon>
        <taxon>Bathycoccaceae</taxon>
        <taxon>Ostreococcus</taxon>
    </lineage>
</organism>
<dbReference type="SUPFAM" id="SSF56219">
    <property type="entry name" value="DNase I-like"/>
    <property type="match status" value="1"/>
</dbReference>
<dbReference type="EMBL" id="CAID01000001">
    <property type="protein sequence ID" value="CEF96565.1"/>
    <property type="molecule type" value="Genomic_DNA"/>
</dbReference>
<protein>
    <submittedName>
        <fullName evidence="3">Endonuclease/exonuclease/phosphatase</fullName>
    </submittedName>
    <submittedName>
        <fullName evidence="4">Transcriptional effector CCR4-related protein</fullName>
    </submittedName>
</protein>
<evidence type="ECO:0000259" key="2">
    <source>
        <dbReference type="PROSITE" id="PS50222"/>
    </source>
</evidence>
<dbReference type="Gene3D" id="1.10.238.10">
    <property type="entry name" value="EF-hand"/>
    <property type="match status" value="1"/>
</dbReference>
<reference evidence="3 5" key="1">
    <citation type="journal article" date="2006" name="Proc. Natl. Acad. Sci. U.S.A.">
        <title>Genome analysis of the smallest free-living eukaryote Ostreococcus tauri unveils many unique features.</title>
        <authorList>
            <person name="Derelle E."/>
            <person name="Ferraz C."/>
            <person name="Rombauts S."/>
            <person name="Rouze P."/>
            <person name="Worden A.Z."/>
            <person name="Robbens S."/>
            <person name="Partensky F."/>
            <person name="Degroeve S."/>
            <person name="Echeynie S."/>
            <person name="Cooke R."/>
            <person name="Saeys Y."/>
            <person name="Wuyts J."/>
            <person name="Jabbari K."/>
            <person name="Bowler C."/>
            <person name="Panaud O."/>
            <person name="Piegu B."/>
            <person name="Ball S.G."/>
            <person name="Ral J.-P."/>
            <person name="Bouget F.-Y."/>
            <person name="Piganeau G."/>
            <person name="De Baets B."/>
            <person name="Picard A."/>
            <person name="Delseny M."/>
            <person name="Demaille J."/>
            <person name="Van de Peer Y."/>
            <person name="Moreau H."/>
        </authorList>
    </citation>
    <scope>NUCLEOTIDE SEQUENCE [LARGE SCALE GENOMIC DNA]</scope>
    <source>
        <strain evidence="3 5">OTTH0595</strain>
    </source>
</reference>
<name>A0A090LXE3_OSTTA</name>
<dbReference type="PANTHER" id="PTHR12121:SF31">
    <property type="entry name" value="FAMILY PROTEIN, PUTATIVE, EXPRESSED-RELATED"/>
    <property type="match status" value="1"/>
</dbReference>
<proteinExistence type="predicted"/>
<dbReference type="Proteomes" id="UP000195557">
    <property type="component" value="Unassembled WGS sequence"/>
</dbReference>
<reference evidence="3" key="2">
    <citation type="journal article" date="2014" name="BMC Genomics">
        <title>An improved genome of the model marine alga Ostreococcus tauri unfolds by assessing Illumina de novo assemblies.</title>
        <authorList>
            <person name="Blanc-Mathieu R."/>
            <person name="Verhelst B."/>
            <person name="Derelle E."/>
            <person name="Rombauts S."/>
            <person name="Bouget F.Y."/>
            <person name="Carre I."/>
            <person name="Chateau A."/>
            <person name="Eyre-Walker A."/>
            <person name="Grimsley N."/>
            <person name="Moreau H."/>
            <person name="Piegu B."/>
            <person name="Rivals E."/>
            <person name="Schackwitz W."/>
            <person name="Van de Peer Y."/>
            <person name="Piganeau G."/>
        </authorList>
    </citation>
    <scope>NUCLEOTIDE SEQUENCE</scope>
    <source>
        <strain evidence="3">RCC4221</strain>
    </source>
</reference>
<keyword evidence="3" id="KW-0540">Nuclease</keyword>
<keyword evidence="1" id="KW-0106">Calcium</keyword>
<evidence type="ECO:0000256" key="1">
    <source>
        <dbReference type="ARBA" id="ARBA00022837"/>
    </source>
</evidence>
<dbReference type="EMBL" id="KZ155838">
    <property type="protein sequence ID" value="OUS42825.1"/>
    <property type="molecule type" value="Genomic_DNA"/>
</dbReference>
<evidence type="ECO:0000313" key="4">
    <source>
        <dbReference type="EMBL" id="OUS42825.1"/>
    </source>
</evidence>
<sequence length="426" mass="47352">MRCEETRNAERVRIMTFNVLCPAYKRSGDDGRESDDGTRAMTRTMRAIDLVTSTSSDVMCAQEFWHADEATAAAWMTALERDGYWTRATKRTSGRCDGLLTAVKKETLEVLDARDVLFNDCGDRVACVVRARRTSDGTELIVVNTHLLFPHNENSSLIRLRECFKILEYLRGMMREPELRGRKVPIVVTGDFNGSNKGRVYQFFKSQGFVSALDSCQARDGCVTPWISHLNHHGECVGVDHMFLLNPSRQVIELGASWKEAVFAMMRAKIVEKGLVDDVAAFAAVDENDDGLLSKDEFFEFANRIGLCGEKSPGLLPAELEALYDACDKDGNGMLDFQEFVETMDIEGMAQASSMTSLDVGDFMASSAAGVVVFPMDSWDQDVWEIGDLAIKNALLPDAMIEGQWPSPDDFDVSDHGPLVVDFALQ</sequence>
<dbReference type="OrthoDB" id="567116at2759"/>
<dbReference type="GO" id="GO:0005509">
    <property type="term" value="F:calcium ion binding"/>
    <property type="evidence" value="ECO:0007669"/>
    <property type="project" value="InterPro"/>
</dbReference>
<dbReference type="AlphaFoldDB" id="A0A090LXE3"/>
<dbReference type="InterPro" id="IPR002048">
    <property type="entry name" value="EF_hand_dom"/>
</dbReference>
<gene>
    <name evidence="4" type="ORF">BE221DRAFT_201695</name>
    <name evidence="3" type="ORF">OT_ostta01g01410</name>
</gene>
<evidence type="ECO:0000313" key="5">
    <source>
        <dbReference type="Proteomes" id="UP000009170"/>
    </source>
</evidence>
<dbReference type="InterPro" id="IPR050410">
    <property type="entry name" value="CCR4/nocturin_mRNA_transcr"/>
</dbReference>